<evidence type="ECO:0000313" key="7">
    <source>
        <dbReference type="Proteomes" id="UP000228503"/>
    </source>
</evidence>
<gene>
    <name evidence="4 6" type="primary">msrA</name>
    <name evidence="6" type="ORF">COY16_01845</name>
</gene>
<reference evidence="7" key="1">
    <citation type="submission" date="2017-09" db="EMBL/GenBank/DDBJ databases">
        <title>Depth-based differentiation of microbial function through sediment-hosted aquifers and enrichment of novel symbionts in the deep terrestrial subsurface.</title>
        <authorList>
            <person name="Probst A.J."/>
            <person name="Ladd B."/>
            <person name="Jarett J.K."/>
            <person name="Geller-Mcgrath D.E."/>
            <person name="Sieber C.M.K."/>
            <person name="Emerson J.B."/>
            <person name="Anantharaman K."/>
            <person name="Thomas B.C."/>
            <person name="Malmstrom R."/>
            <person name="Stieglmeier M."/>
            <person name="Klingl A."/>
            <person name="Woyke T."/>
            <person name="Ryan C.M."/>
            <person name="Banfield J.F."/>
        </authorList>
    </citation>
    <scope>NUCLEOTIDE SEQUENCE [LARGE SCALE GENOMIC DNA]</scope>
</reference>
<dbReference type="EMBL" id="PFOB01000020">
    <property type="protein sequence ID" value="PIZ63473.1"/>
    <property type="molecule type" value="Genomic_DNA"/>
</dbReference>
<dbReference type="NCBIfam" id="TIGR00401">
    <property type="entry name" value="msrA"/>
    <property type="match status" value="1"/>
</dbReference>
<dbReference type="HAMAP" id="MF_01401">
    <property type="entry name" value="MsrA"/>
    <property type="match status" value="1"/>
</dbReference>
<comment type="catalytic activity">
    <reaction evidence="3 4">
        <text>[thioredoxin]-disulfide + L-methionine + H2O = L-methionine (S)-S-oxide + [thioredoxin]-dithiol</text>
        <dbReference type="Rhea" id="RHEA:19993"/>
        <dbReference type="Rhea" id="RHEA-COMP:10698"/>
        <dbReference type="Rhea" id="RHEA-COMP:10700"/>
        <dbReference type="ChEBI" id="CHEBI:15377"/>
        <dbReference type="ChEBI" id="CHEBI:29950"/>
        <dbReference type="ChEBI" id="CHEBI:50058"/>
        <dbReference type="ChEBI" id="CHEBI:57844"/>
        <dbReference type="ChEBI" id="CHEBI:58772"/>
        <dbReference type="EC" id="1.8.4.11"/>
    </reaction>
</comment>
<dbReference type="GO" id="GO:0033744">
    <property type="term" value="F:L-methionine:thioredoxin-disulfide S-oxidoreductase activity"/>
    <property type="evidence" value="ECO:0007669"/>
    <property type="project" value="RHEA"/>
</dbReference>
<dbReference type="InterPro" id="IPR036509">
    <property type="entry name" value="Met_Sox_Rdtase_MsrA_sf"/>
</dbReference>
<feature type="domain" description="Peptide methionine sulphoxide reductase MsrA" evidence="5">
    <location>
        <begin position="8"/>
        <end position="157"/>
    </location>
</feature>
<dbReference type="Pfam" id="PF01625">
    <property type="entry name" value="PMSR"/>
    <property type="match status" value="1"/>
</dbReference>
<evidence type="ECO:0000259" key="5">
    <source>
        <dbReference type="Pfam" id="PF01625"/>
    </source>
</evidence>
<evidence type="ECO:0000256" key="4">
    <source>
        <dbReference type="HAMAP-Rule" id="MF_01401"/>
    </source>
</evidence>
<evidence type="ECO:0000256" key="3">
    <source>
        <dbReference type="ARBA" id="ARBA00048782"/>
    </source>
</evidence>
<proteinExistence type="inferred from homology"/>
<keyword evidence="1 4" id="KW-0560">Oxidoreductase</keyword>
<name>A0A2M7U0C6_9BACT</name>
<comment type="function">
    <text evidence="4">Has an important function as a repair enzyme for proteins that have been inactivated by oxidation. Catalyzes the reversible oxidation-reduction of methionine sulfoxide in proteins to methionine.</text>
</comment>
<dbReference type="Gene3D" id="3.30.1060.10">
    <property type="entry name" value="Peptide methionine sulphoxide reductase MsrA"/>
    <property type="match status" value="1"/>
</dbReference>
<comment type="catalytic activity">
    <reaction evidence="2 4">
        <text>L-methionyl-[protein] + [thioredoxin]-disulfide + H2O = L-methionyl-(S)-S-oxide-[protein] + [thioredoxin]-dithiol</text>
        <dbReference type="Rhea" id="RHEA:14217"/>
        <dbReference type="Rhea" id="RHEA-COMP:10698"/>
        <dbReference type="Rhea" id="RHEA-COMP:10700"/>
        <dbReference type="Rhea" id="RHEA-COMP:12313"/>
        <dbReference type="Rhea" id="RHEA-COMP:12315"/>
        <dbReference type="ChEBI" id="CHEBI:15377"/>
        <dbReference type="ChEBI" id="CHEBI:16044"/>
        <dbReference type="ChEBI" id="CHEBI:29950"/>
        <dbReference type="ChEBI" id="CHEBI:44120"/>
        <dbReference type="ChEBI" id="CHEBI:50058"/>
        <dbReference type="EC" id="1.8.4.11"/>
    </reaction>
</comment>
<organism evidence="6 7">
    <name type="scientific">Candidatus Roizmanbacteria bacterium CG_4_10_14_0_2_um_filter_39_13</name>
    <dbReference type="NCBI Taxonomy" id="1974825"/>
    <lineage>
        <taxon>Bacteria</taxon>
        <taxon>Candidatus Roizmaniibacteriota</taxon>
    </lineage>
</organism>
<comment type="caution">
    <text evidence="6">The sequence shown here is derived from an EMBL/GenBank/DDBJ whole genome shotgun (WGS) entry which is preliminary data.</text>
</comment>
<dbReference type="InterPro" id="IPR002569">
    <property type="entry name" value="Met_Sox_Rdtase_MsrA_dom"/>
</dbReference>
<evidence type="ECO:0000256" key="2">
    <source>
        <dbReference type="ARBA" id="ARBA00047806"/>
    </source>
</evidence>
<feature type="active site" evidence="4">
    <location>
        <position position="13"/>
    </location>
</feature>
<dbReference type="SUPFAM" id="SSF55068">
    <property type="entry name" value="Peptide methionine sulfoxide reductase"/>
    <property type="match status" value="1"/>
</dbReference>
<protein>
    <recommendedName>
        <fullName evidence="4">Peptide methionine sulfoxide reductase MsrA</fullName>
        <shortName evidence="4">Protein-methionine-S-oxide reductase</shortName>
        <ecNumber evidence="4">1.8.4.11</ecNumber>
    </recommendedName>
    <alternativeName>
        <fullName evidence="4">Peptide-methionine (S)-S-oxide reductase</fullName>
        <shortName evidence="4">Peptide Met(O) reductase</shortName>
    </alternativeName>
</protein>
<sequence length="175" mass="20093">MNQTNLTTLGMGCFWCSEAIYQSLTGIHKITSGFTGGHVKNPSYEEVCQGTTGHAEVIQIEFDPEKISYETILSVFWKLHNPTLLNRQDYDVGTAYRSIILYHSLEQKATAIQSRDQVQKLFENPIVTEIVPMTDFYPAEKHHQNFYQKNADSSYCKIIIDPKIEKLKKIKETLK</sequence>
<comment type="similarity">
    <text evidence="4">Belongs to the MsrA Met sulfoxide reductase family.</text>
</comment>
<accession>A0A2M7U0C6</accession>
<dbReference type="PANTHER" id="PTHR43774">
    <property type="entry name" value="PEPTIDE METHIONINE SULFOXIDE REDUCTASE"/>
    <property type="match status" value="1"/>
</dbReference>
<dbReference type="EC" id="1.8.4.11" evidence="4"/>
<evidence type="ECO:0000256" key="1">
    <source>
        <dbReference type="ARBA" id="ARBA00023002"/>
    </source>
</evidence>
<dbReference type="PANTHER" id="PTHR43774:SF1">
    <property type="entry name" value="PEPTIDE METHIONINE SULFOXIDE REDUCTASE MSRA 2"/>
    <property type="match status" value="1"/>
</dbReference>
<evidence type="ECO:0000313" key="6">
    <source>
        <dbReference type="EMBL" id="PIZ63473.1"/>
    </source>
</evidence>
<dbReference type="AlphaFoldDB" id="A0A2M7U0C6"/>
<dbReference type="GO" id="GO:0008113">
    <property type="term" value="F:peptide-methionine (S)-S-oxide reductase activity"/>
    <property type="evidence" value="ECO:0007669"/>
    <property type="project" value="UniProtKB-UniRule"/>
</dbReference>
<dbReference type="Proteomes" id="UP000228503">
    <property type="component" value="Unassembled WGS sequence"/>
</dbReference>